<dbReference type="InterPro" id="IPR014729">
    <property type="entry name" value="Rossmann-like_a/b/a_fold"/>
</dbReference>
<keyword evidence="3 8" id="KW-0547">Nucleotide-binding</keyword>
<dbReference type="CDD" id="cd00805">
    <property type="entry name" value="TyrRS_core"/>
    <property type="match status" value="1"/>
</dbReference>
<evidence type="ECO:0000256" key="7">
    <source>
        <dbReference type="ARBA" id="ARBA00048248"/>
    </source>
</evidence>
<dbReference type="PANTHER" id="PTHR11766:SF0">
    <property type="entry name" value="TYROSINE--TRNA LIGASE, MITOCHONDRIAL"/>
    <property type="match status" value="1"/>
</dbReference>
<evidence type="ECO:0000256" key="2">
    <source>
        <dbReference type="ARBA" id="ARBA00022598"/>
    </source>
</evidence>
<keyword evidence="4 8" id="KW-0067">ATP-binding</keyword>
<gene>
    <name evidence="10" type="ORF">K490DRAFT_75866</name>
</gene>
<feature type="domain" description="Tyrosyl-tRNA synthetase C-terminal" evidence="9">
    <location>
        <begin position="390"/>
        <end position="506"/>
    </location>
</feature>
<dbReference type="InterPro" id="IPR001412">
    <property type="entry name" value="aa-tRNA-synth_I_CS"/>
</dbReference>
<dbReference type="InterPro" id="IPR024088">
    <property type="entry name" value="Tyr-tRNA-ligase_bac-type"/>
</dbReference>
<dbReference type="FunFam" id="1.10.240.10:FF:000001">
    <property type="entry name" value="Tyrosine--tRNA ligase"/>
    <property type="match status" value="1"/>
</dbReference>
<protein>
    <recommendedName>
        <fullName evidence="8">Tyrosine--tRNA ligase</fullName>
        <ecNumber evidence="8">6.1.1.1</ecNumber>
    </recommendedName>
    <alternativeName>
        <fullName evidence="8">Tyrosyl-tRNA synthetase</fullName>
    </alternativeName>
</protein>
<dbReference type="Proteomes" id="UP000799776">
    <property type="component" value="Unassembled WGS sequence"/>
</dbReference>
<dbReference type="GO" id="GO:0006437">
    <property type="term" value="P:tyrosyl-tRNA aminoacylation"/>
    <property type="evidence" value="ECO:0007669"/>
    <property type="project" value="InterPro"/>
</dbReference>
<dbReference type="EMBL" id="ML978741">
    <property type="protein sequence ID" value="KAF2084465.1"/>
    <property type="molecule type" value="Genomic_DNA"/>
</dbReference>
<dbReference type="Pfam" id="PF00579">
    <property type="entry name" value="tRNA-synt_1b"/>
    <property type="match status" value="1"/>
</dbReference>
<comment type="similarity">
    <text evidence="1 8">Belongs to the class-I aminoacyl-tRNA synthetase family.</text>
</comment>
<dbReference type="InterPro" id="IPR002307">
    <property type="entry name" value="Tyr-tRNA-ligase"/>
</dbReference>
<dbReference type="InterPro" id="IPR002305">
    <property type="entry name" value="aa-tRNA-synth_Ic"/>
</dbReference>
<comment type="catalytic activity">
    <reaction evidence="7 8">
        <text>tRNA(Tyr) + L-tyrosine + ATP = L-tyrosyl-tRNA(Tyr) + AMP + diphosphate + H(+)</text>
        <dbReference type="Rhea" id="RHEA:10220"/>
        <dbReference type="Rhea" id="RHEA-COMP:9706"/>
        <dbReference type="Rhea" id="RHEA-COMP:9707"/>
        <dbReference type="ChEBI" id="CHEBI:15378"/>
        <dbReference type="ChEBI" id="CHEBI:30616"/>
        <dbReference type="ChEBI" id="CHEBI:33019"/>
        <dbReference type="ChEBI" id="CHEBI:58315"/>
        <dbReference type="ChEBI" id="CHEBI:78442"/>
        <dbReference type="ChEBI" id="CHEBI:78536"/>
        <dbReference type="ChEBI" id="CHEBI:456215"/>
        <dbReference type="EC" id="6.1.1.1"/>
    </reaction>
</comment>
<dbReference type="OrthoDB" id="337870at2759"/>
<dbReference type="NCBIfam" id="TIGR00234">
    <property type="entry name" value="tyrS"/>
    <property type="match status" value="1"/>
</dbReference>
<dbReference type="Pfam" id="PF16714">
    <property type="entry name" value="TyrRSs_C"/>
    <property type="match status" value="1"/>
</dbReference>
<dbReference type="EC" id="6.1.1.1" evidence="8"/>
<dbReference type="Gene3D" id="1.10.240.10">
    <property type="entry name" value="Tyrosyl-Transfer RNA Synthetase"/>
    <property type="match status" value="1"/>
</dbReference>
<accession>A0A9P4LSF2</accession>
<dbReference type="SUPFAM" id="SSF52374">
    <property type="entry name" value="Nucleotidylyl transferase"/>
    <property type="match status" value="1"/>
</dbReference>
<dbReference type="GO" id="GO:0003723">
    <property type="term" value="F:RNA binding"/>
    <property type="evidence" value="ECO:0007669"/>
    <property type="project" value="InterPro"/>
</dbReference>
<evidence type="ECO:0000256" key="3">
    <source>
        <dbReference type="ARBA" id="ARBA00022741"/>
    </source>
</evidence>
<dbReference type="PRINTS" id="PR01040">
    <property type="entry name" value="TRNASYNTHTYR"/>
</dbReference>
<keyword evidence="2 8" id="KW-0436">Ligase</keyword>
<dbReference type="FunFam" id="3.40.50.620:FF:000227">
    <property type="entry name" value="Tyrosine--tRNA ligase"/>
    <property type="match status" value="1"/>
</dbReference>
<dbReference type="GO" id="GO:0004831">
    <property type="term" value="F:tyrosine-tRNA ligase activity"/>
    <property type="evidence" value="ECO:0007669"/>
    <property type="project" value="UniProtKB-EC"/>
</dbReference>
<evidence type="ECO:0000256" key="5">
    <source>
        <dbReference type="ARBA" id="ARBA00022917"/>
    </source>
</evidence>
<evidence type="ECO:0000256" key="1">
    <source>
        <dbReference type="ARBA" id="ARBA00005594"/>
    </source>
</evidence>
<dbReference type="InterPro" id="IPR032005">
    <property type="entry name" value="TyrRSs_C"/>
</dbReference>
<evidence type="ECO:0000313" key="10">
    <source>
        <dbReference type="EMBL" id="KAF2084465.1"/>
    </source>
</evidence>
<dbReference type="PROSITE" id="PS00178">
    <property type="entry name" value="AA_TRNA_LIGASE_I"/>
    <property type="match status" value="1"/>
</dbReference>
<dbReference type="GO" id="GO:0005739">
    <property type="term" value="C:mitochondrion"/>
    <property type="evidence" value="ECO:0007669"/>
    <property type="project" value="TreeGrafter"/>
</dbReference>
<evidence type="ECO:0000256" key="4">
    <source>
        <dbReference type="ARBA" id="ARBA00022840"/>
    </source>
</evidence>
<dbReference type="GO" id="GO:0005829">
    <property type="term" value="C:cytosol"/>
    <property type="evidence" value="ECO:0007669"/>
    <property type="project" value="TreeGrafter"/>
</dbReference>
<organism evidence="10 11">
    <name type="scientific">Saccharata proteae CBS 121410</name>
    <dbReference type="NCBI Taxonomy" id="1314787"/>
    <lineage>
        <taxon>Eukaryota</taxon>
        <taxon>Fungi</taxon>
        <taxon>Dikarya</taxon>
        <taxon>Ascomycota</taxon>
        <taxon>Pezizomycotina</taxon>
        <taxon>Dothideomycetes</taxon>
        <taxon>Dothideomycetes incertae sedis</taxon>
        <taxon>Botryosphaeriales</taxon>
        <taxon>Saccharataceae</taxon>
        <taxon>Saccharata</taxon>
    </lineage>
</organism>
<reference evidence="10" key="1">
    <citation type="journal article" date="2020" name="Stud. Mycol.">
        <title>101 Dothideomycetes genomes: a test case for predicting lifestyles and emergence of pathogens.</title>
        <authorList>
            <person name="Haridas S."/>
            <person name="Albert R."/>
            <person name="Binder M."/>
            <person name="Bloem J."/>
            <person name="Labutti K."/>
            <person name="Salamov A."/>
            <person name="Andreopoulos B."/>
            <person name="Baker S."/>
            <person name="Barry K."/>
            <person name="Bills G."/>
            <person name="Bluhm B."/>
            <person name="Cannon C."/>
            <person name="Castanera R."/>
            <person name="Culley D."/>
            <person name="Daum C."/>
            <person name="Ezra D."/>
            <person name="Gonzalez J."/>
            <person name="Henrissat B."/>
            <person name="Kuo A."/>
            <person name="Liang C."/>
            <person name="Lipzen A."/>
            <person name="Lutzoni F."/>
            <person name="Magnuson J."/>
            <person name="Mondo S."/>
            <person name="Nolan M."/>
            <person name="Ohm R."/>
            <person name="Pangilinan J."/>
            <person name="Park H.-J."/>
            <person name="Ramirez L."/>
            <person name="Alfaro M."/>
            <person name="Sun H."/>
            <person name="Tritt A."/>
            <person name="Yoshinaga Y."/>
            <person name="Zwiers L.-H."/>
            <person name="Turgeon B."/>
            <person name="Goodwin S."/>
            <person name="Spatafora J."/>
            <person name="Crous P."/>
            <person name="Grigoriev I."/>
        </authorList>
    </citation>
    <scope>NUCLEOTIDE SEQUENCE</scope>
    <source>
        <strain evidence="10">CBS 121410</strain>
    </source>
</reference>
<evidence type="ECO:0000256" key="8">
    <source>
        <dbReference type="RuleBase" id="RU361234"/>
    </source>
</evidence>
<name>A0A9P4LSF2_9PEZI</name>
<evidence type="ECO:0000256" key="6">
    <source>
        <dbReference type="ARBA" id="ARBA00023146"/>
    </source>
</evidence>
<evidence type="ECO:0000313" key="11">
    <source>
        <dbReference type="Proteomes" id="UP000799776"/>
    </source>
</evidence>
<dbReference type="Gene3D" id="3.40.50.620">
    <property type="entry name" value="HUPs"/>
    <property type="match status" value="1"/>
</dbReference>
<keyword evidence="11" id="KW-1185">Reference proteome</keyword>
<keyword evidence="5 8" id="KW-0648">Protein biosynthesis</keyword>
<proteinExistence type="inferred from homology"/>
<dbReference type="AlphaFoldDB" id="A0A9P4LSF2"/>
<sequence length="514" mass="58474">MSQKGQKRIEEAQKAWQDKAVEINQGKKQSTLSFLEERGYVNQLAGDRDVIDRLLTARRTGIYCGIDPTAPSLHVGHLLPFMVIFWLYLRGYKAFTLVGSTTAKIGDPTGRTEARQAIHRQEQVQHGKAMSDQVKKLWNSAERMGKKYGLEVQDGARRGVENNSVWLQKVPLMEFLKTMGRSVRLGPMLSRDTVKLRQESGDGMSFAEFTYPLMQAWDWWELYQRYGVQLQIGGSDQFGNIVAGIDAVNRVLKSTEDKMLSLYGLTTPLLTNASGQKLGKSAGNAVWLSQELTNQFDLYGYFVRFADSDVERYLKLFTFMPTSEITSIMEEHDRDPRKRVAQHRLAHEFVEFVHSKKAADEAEEQHRTLFGAESKPGVDKQPKDLLDEWEKNSAIVRILPRSLVYNRPFPWVLWSAGLALSKTNAVAMITNGGAYVGSLPEGLTGEIKYDRISKELTEHETTSKPENYILDGDRLLLRYGKTNVRLVKVISDEEFRERGLDAPGWERLESAQRR</sequence>
<keyword evidence="6 8" id="KW-0030">Aminoacyl-tRNA synthetase</keyword>
<evidence type="ECO:0000259" key="9">
    <source>
        <dbReference type="Pfam" id="PF16714"/>
    </source>
</evidence>
<dbReference type="GO" id="GO:0005524">
    <property type="term" value="F:ATP binding"/>
    <property type="evidence" value="ECO:0007669"/>
    <property type="project" value="UniProtKB-KW"/>
</dbReference>
<dbReference type="PANTHER" id="PTHR11766">
    <property type="entry name" value="TYROSYL-TRNA SYNTHETASE"/>
    <property type="match status" value="1"/>
</dbReference>
<comment type="caution">
    <text evidence="10">The sequence shown here is derived from an EMBL/GenBank/DDBJ whole genome shotgun (WGS) entry which is preliminary data.</text>
</comment>